<dbReference type="InterPro" id="IPR029065">
    <property type="entry name" value="Enolase_C-like"/>
</dbReference>
<dbReference type="InterPro" id="IPR018110">
    <property type="entry name" value="Mandel_Rmase/mucon_lact_enz_CS"/>
</dbReference>
<dbReference type="NCBIfam" id="NF010624">
    <property type="entry name" value="PRK14017.1"/>
    <property type="match status" value="1"/>
</dbReference>
<dbReference type="EC" id="4.2.1.6" evidence="4"/>
<dbReference type="InterPro" id="IPR034593">
    <property type="entry name" value="DgoD-like"/>
</dbReference>
<dbReference type="PANTHER" id="PTHR48080">
    <property type="entry name" value="D-GALACTONATE DEHYDRATASE-RELATED"/>
    <property type="match status" value="1"/>
</dbReference>
<comment type="caution">
    <text evidence="4">The sequence shown here is derived from an EMBL/GenBank/DDBJ whole genome shotgun (WGS) entry which is preliminary data.</text>
</comment>
<evidence type="ECO:0000313" key="5">
    <source>
        <dbReference type="Proteomes" id="UP001579974"/>
    </source>
</evidence>
<dbReference type="PROSITE" id="PS00909">
    <property type="entry name" value="MR_MLE_2"/>
    <property type="match status" value="1"/>
</dbReference>
<name>A0ABV5AFN2_9BACL</name>
<feature type="domain" description="Mandelate racemase/muconate lactonizing enzyme C-terminal" evidence="3">
    <location>
        <begin position="125"/>
        <end position="230"/>
    </location>
</feature>
<dbReference type="InterPro" id="IPR029017">
    <property type="entry name" value="Enolase-like_N"/>
</dbReference>
<dbReference type="SUPFAM" id="SSF51604">
    <property type="entry name" value="Enolase C-terminal domain-like"/>
    <property type="match status" value="1"/>
</dbReference>
<proteinExistence type="predicted"/>
<evidence type="ECO:0000256" key="2">
    <source>
        <dbReference type="ARBA" id="ARBA00023239"/>
    </source>
</evidence>
<dbReference type="RefSeq" id="WP_275474721.1">
    <property type="nucleotide sequence ID" value="NZ_CP162940.1"/>
</dbReference>
<gene>
    <name evidence="4" type="primary">dgoD</name>
    <name evidence="4" type="ORF">KKP3000_004136</name>
</gene>
<dbReference type="PANTHER" id="PTHR48080:SF2">
    <property type="entry name" value="D-GALACTONATE DEHYDRATASE"/>
    <property type="match status" value="1"/>
</dbReference>
<dbReference type="Pfam" id="PF13378">
    <property type="entry name" value="MR_MLE_C"/>
    <property type="match status" value="1"/>
</dbReference>
<sequence length="372" mass="41434">MKITDISIQHIRPRSAILRMHTDEGITGYGECVLEGRGRTVEQAVHELTDYLIGKDPRQIEHHWQAIYRGTFYHGGPVLCSALSGVEQAMWDILGKSLGVPVYTLLGGAVRSRIRIYRHVHGETLDALRSQCREAVAQGYTMVKTALPEPARMIETPDYIRRQVRFMETIREEIGWGIDFAIDFHGRVSPALAIRLAKEFEPLQPVFIEEPCLAQNIDAMATIARSTSIPVATGERLYTKWGFRELLEKQAAAVIQPDVCHCGGISEAKKIAAMAESYFVSFAPHNALSGMNLAASLQVVATVPNFLAQEQVHLGDGLFKQPFQVHDGYIELPTAPGLGVDVDEEAMKEMIYTGEHQNPMWVHEDDGSVADW</sequence>
<dbReference type="Proteomes" id="UP001579974">
    <property type="component" value="Unassembled WGS sequence"/>
</dbReference>
<dbReference type="SFLD" id="SFLDS00001">
    <property type="entry name" value="Enolase"/>
    <property type="match status" value="1"/>
</dbReference>
<accession>A0ABV5AFN2</accession>
<keyword evidence="1" id="KW-0479">Metal-binding</keyword>
<evidence type="ECO:0000256" key="1">
    <source>
        <dbReference type="ARBA" id="ARBA00022723"/>
    </source>
</evidence>
<evidence type="ECO:0000259" key="3">
    <source>
        <dbReference type="SMART" id="SM00922"/>
    </source>
</evidence>
<protein>
    <submittedName>
        <fullName evidence="4">Galactonate dehydratase</fullName>
        <ecNumber evidence="4">4.2.1.6</ecNumber>
    </submittedName>
</protein>
<evidence type="ECO:0000313" key="4">
    <source>
        <dbReference type="EMBL" id="MFB5190665.1"/>
    </source>
</evidence>
<keyword evidence="2 4" id="KW-0456">Lyase</keyword>
<dbReference type="GO" id="GO:0008869">
    <property type="term" value="F:galactonate dehydratase activity"/>
    <property type="evidence" value="ECO:0007669"/>
    <property type="project" value="UniProtKB-EC"/>
</dbReference>
<keyword evidence="5" id="KW-1185">Reference proteome</keyword>
<organism evidence="4 5">
    <name type="scientific">Alicyclobacillus fastidiosus</name>
    <dbReference type="NCBI Taxonomy" id="392011"/>
    <lineage>
        <taxon>Bacteria</taxon>
        <taxon>Bacillati</taxon>
        <taxon>Bacillota</taxon>
        <taxon>Bacilli</taxon>
        <taxon>Bacillales</taxon>
        <taxon>Alicyclobacillaceae</taxon>
        <taxon>Alicyclobacillus</taxon>
    </lineage>
</organism>
<dbReference type="InterPro" id="IPR013342">
    <property type="entry name" value="Mandelate_racemase_C"/>
</dbReference>
<dbReference type="Gene3D" id="3.20.20.120">
    <property type="entry name" value="Enolase-like C-terminal domain"/>
    <property type="match status" value="1"/>
</dbReference>
<dbReference type="InterPro" id="IPR036849">
    <property type="entry name" value="Enolase-like_C_sf"/>
</dbReference>
<dbReference type="SUPFAM" id="SSF54826">
    <property type="entry name" value="Enolase N-terminal domain-like"/>
    <property type="match status" value="1"/>
</dbReference>
<dbReference type="Pfam" id="PF02746">
    <property type="entry name" value="MR_MLE_N"/>
    <property type="match status" value="1"/>
</dbReference>
<reference evidence="4 5" key="1">
    <citation type="journal article" date="2024" name="Int. J. Mol. Sci.">
        <title>Exploration of Alicyclobacillus spp. Genome in Search of Antibiotic Resistance.</title>
        <authorList>
            <person name="Bucka-Kolendo J."/>
            <person name="Kiousi D.E."/>
            <person name="Dekowska A."/>
            <person name="Mikolajczuk-Szczyrba A."/>
            <person name="Karadedos D.M."/>
            <person name="Michael P."/>
            <person name="Galanis A."/>
            <person name="Sokolowska B."/>
        </authorList>
    </citation>
    <scope>NUCLEOTIDE SEQUENCE [LARGE SCALE GENOMIC DNA]</scope>
    <source>
        <strain evidence="4 5">KKP 3000</strain>
    </source>
</reference>
<dbReference type="Gene3D" id="3.30.390.10">
    <property type="entry name" value="Enolase-like, N-terminal domain"/>
    <property type="match status" value="1"/>
</dbReference>
<dbReference type="EMBL" id="JBDXSU010000006">
    <property type="protein sequence ID" value="MFB5190665.1"/>
    <property type="molecule type" value="Genomic_DNA"/>
</dbReference>
<dbReference type="SMART" id="SM00922">
    <property type="entry name" value="MR_MLE"/>
    <property type="match status" value="1"/>
</dbReference>
<dbReference type="InterPro" id="IPR013341">
    <property type="entry name" value="Mandelate_racemase_N_dom"/>
</dbReference>
<dbReference type="SFLD" id="SFLDG00179">
    <property type="entry name" value="mandelate_racemase"/>
    <property type="match status" value="1"/>
</dbReference>